<gene>
    <name evidence="7" type="primary">lgt</name>
    <name evidence="8" type="ORF">EF384_00345</name>
</gene>
<evidence type="ECO:0000313" key="9">
    <source>
        <dbReference type="Proteomes" id="UP000273977"/>
    </source>
</evidence>
<feature type="transmembrane region" description="Helical" evidence="7">
    <location>
        <begin position="179"/>
        <end position="197"/>
    </location>
</feature>
<reference evidence="8 9" key="1">
    <citation type="submission" date="2018-11" db="EMBL/GenBank/DDBJ databases">
        <title>Aerococcus sp. SJQ22, whole genome shotgun sequence.</title>
        <authorList>
            <person name="Sun L."/>
            <person name="Gao X."/>
            <person name="Chen W."/>
            <person name="Huang K."/>
        </authorList>
    </citation>
    <scope>NUCLEOTIDE SEQUENCE [LARGE SCALE GENOMIC DNA]</scope>
    <source>
        <strain evidence="8 9">SJQ22</strain>
    </source>
</reference>
<evidence type="ECO:0000256" key="3">
    <source>
        <dbReference type="ARBA" id="ARBA00022679"/>
    </source>
</evidence>
<evidence type="ECO:0000256" key="7">
    <source>
        <dbReference type="HAMAP-Rule" id="MF_01147"/>
    </source>
</evidence>
<feature type="transmembrane region" description="Helical" evidence="7">
    <location>
        <begin position="117"/>
        <end position="135"/>
    </location>
</feature>
<keyword evidence="4 7" id="KW-0812">Transmembrane</keyword>
<evidence type="ECO:0000256" key="6">
    <source>
        <dbReference type="ARBA" id="ARBA00023136"/>
    </source>
</evidence>
<accession>A0A3N4GXC7</accession>
<dbReference type="PANTHER" id="PTHR30589">
    <property type="entry name" value="PROLIPOPROTEIN DIACYLGLYCERYL TRANSFERASE"/>
    <property type="match status" value="1"/>
</dbReference>
<evidence type="ECO:0000256" key="1">
    <source>
        <dbReference type="ARBA" id="ARBA00007150"/>
    </source>
</evidence>
<dbReference type="NCBIfam" id="TIGR00544">
    <property type="entry name" value="lgt"/>
    <property type="match status" value="1"/>
</dbReference>
<dbReference type="Proteomes" id="UP000273977">
    <property type="component" value="Unassembled WGS sequence"/>
</dbReference>
<keyword evidence="3 7" id="KW-0808">Transferase</keyword>
<comment type="similarity">
    <text evidence="1 7">Belongs to the Lgt family.</text>
</comment>
<name>A0A3N4GXC7_9LACT</name>
<dbReference type="GO" id="GO:0005886">
    <property type="term" value="C:plasma membrane"/>
    <property type="evidence" value="ECO:0007669"/>
    <property type="project" value="UniProtKB-SubCell"/>
</dbReference>
<comment type="subcellular location">
    <subcellularLocation>
        <location evidence="7">Cell membrane</location>
        <topology evidence="7">Multi-pass membrane protein</topology>
    </subcellularLocation>
</comment>
<comment type="catalytic activity">
    <reaction evidence="7">
        <text>L-cysteinyl-[prolipoprotein] + a 1,2-diacyl-sn-glycero-3-phospho-(1'-sn-glycerol) = an S-1,2-diacyl-sn-glyceryl-L-cysteinyl-[prolipoprotein] + sn-glycerol 1-phosphate + H(+)</text>
        <dbReference type="Rhea" id="RHEA:56712"/>
        <dbReference type="Rhea" id="RHEA-COMP:14679"/>
        <dbReference type="Rhea" id="RHEA-COMP:14680"/>
        <dbReference type="ChEBI" id="CHEBI:15378"/>
        <dbReference type="ChEBI" id="CHEBI:29950"/>
        <dbReference type="ChEBI" id="CHEBI:57685"/>
        <dbReference type="ChEBI" id="CHEBI:64716"/>
        <dbReference type="ChEBI" id="CHEBI:140658"/>
        <dbReference type="EC" id="2.5.1.145"/>
    </reaction>
</comment>
<feature type="transmembrane region" description="Helical" evidence="7">
    <location>
        <begin position="236"/>
        <end position="256"/>
    </location>
</feature>
<keyword evidence="8" id="KW-0449">Lipoprotein</keyword>
<organism evidence="8 9">
    <name type="scientific">Aerococcus agrisoli</name>
    <dbReference type="NCBI Taxonomy" id="2487350"/>
    <lineage>
        <taxon>Bacteria</taxon>
        <taxon>Bacillati</taxon>
        <taxon>Bacillota</taxon>
        <taxon>Bacilli</taxon>
        <taxon>Lactobacillales</taxon>
        <taxon>Aerococcaceae</taxon>
        <taxon>Aerococcus</taxon>
    </lineage>
</organism>
<proteinExistence type="inferred from homology"/>
<dbReference type="RefSeq" id="WP_123779063.1">
    <property type="nucleotide sequence ID" value="NZ_RKMG01000001.1"/>
</dbReference>
<dbReference type="PANTHER" id="PTHR30589:SF0">
    <property type="entry name" value="PHOSPHATIDYLGLYCEROL--PROLIPOPROTEIN DIACYLGLYCERYL TRANSFERASE"/>
    <property type="match status" value="1"/>
</dbReference>
<comment type="pathway">
    <text evidence="7">Protein modification; lipoprotein biosynthesis (diacylglyceryl transfer).</text>
</comment>
<feature type="transmembrane region" description="Helical" evidence="7">
    <location>
        <begin position="50"/>
        <end position="73"/>
    </location>
</feature>
<dbReference type="PROSITE" id="PS01311">
    <property type="entry name" value="LGT"/>
    <property type="match status" value="1"/>
</dbReference>
<feature type="binding site" evidence="7">
    <location>
        <position position="136"/>
    </location>
    <ligand>
        <name>a 1,2-diacyl-sn-glycero-3-phospho-(1'-sn-glycerol)</name>
        <dbReference type="ChEBI" id="CHEBI:64716"/>
    </ligand>
</feature>
<evidence type="ECO:0000256" key="5">
    <source>
        <dbReference type="ARBA" id="ARBA00022989"/>
    </source>
</evidence>
<dbReference type="OrthoDB" id="871140at2"/>
<dbReference type="EMBL" id="RKMG01000001">
    <property type="protein sequence ID" value="RPA65488.1"/>
    <property type="molecule type" value="Genomic_DNA"/>
</dbReference>
<dbReference type="HAMAP" id="MF_01147">
    <property type="entry name" value="Lgt"/>
    <property type="match status" value="1"/>
</dbReference>
<comment type="function">
    <text evidence="7">Catalyzes the transfer of the diacylglyceryl group from phosphatidylglycerol to the sulfhydryl group of the N-terminal cysteine of a prolipoprotein, the first step in the formation of mature lipoproteins.</text>
</comment>
<evidence type="ECO:0000256" key="2">
    <source>
        <dbReference type="ARBA" id="ARBA00022475"/>
    </source>
</evidence>
<keyword evidence="5 7" id="KW-1133">Transmembrane helix</keyword>
<keyword evidence="6 7" id="KW-0472">Membrane</keyword>
<evidence type="ECO:0000256" key="4">
    <source>
        <dbReference type="ARBA" id="ARBA00022692"/>
    </source>
</evidence>
<evidence type="ECO:0000313" key="8">
    <source>
        <dbReference type="EMBL" id="RPA65488.1"/>
    </source>
</evidence>
<dbReference type="EC" id="2.5.1.145" evidence="7"/>
<dbReference type="Pfam" id="PF01790">
    <property type="entry name" value="LGT"/>
    <property type="match status" value="1"/>
</dbReference>
<feature type="transmembrane region" description="Helical" evidence="7">
    <location>
        <begin position="93"/>
        <end position="110"/>
    </location>
</feature>
<keyword evidence="8" id="KW-0328">Glycosyltransferase</keyword>
<protein>
    <recommendedName>
        <fullName evidence="7">Phosphatidylglycerol--prolipoprotein diacylglyceryl transferase</fullName>
        <ecNumber evidence="7">2.5.1.145</ecNumber>
    </recommendedName>
</protein>
<sequence length="286" mass="32623">MMNIAAIDPVAFSIFGWPIRWYGIFIGAAILIALTLASRDFRRKGWDEEFILDAAMWSILIGFVGARIYYVLFELDYYLQNPGEILQIWNGGIAIYGGVIAGGLTLYYYSKAKKMDPLFVMDTVAPYLLLAQGIGRWGNFVNQEAHGGEVTESFLRDTLHLPNFIVEGMNIDGVYYQPTFLYESVWNFIGVAIILFLRSRKETLRIGETTLLYLIWYSFGRFFIEGLRTDSLMFGPFRVSQVLAGLLFIAGIFIFMSRRLNDKHYDYYSEHNGPAYKANAGKSDKA</sequence>
<dbReference type="GO" id="GO:0008961">
    <property type="term" value="F:phosphatidylglycerol-prolipoprotein diacylglyceryl transferase activity"/>
    <property type="evidence" value="ECO:0007669"/>
    <property type="project" value="UniProtKB-UniRule"/>
</dbReference>
<comment type="caution">
    <text evidence="8">The sequence shown here is derived from an EMBL/GenBank/DDBJ whole genome shotgun (WGS) entry which is preliminary data.</text>
</comment>
<keyword evidence="9" id="KW-1185">Reference proteome</keyword>
<dbReference type="InterPro" id="IPR001640">
    <property type="entry name" value="Lgt"/>
</dbReference>
<dbReference type="UniPathway" id="UPA00664"/>
<keyword evidence="2 7" id="KW-1003">Cell membrane</keyword>
<feature type="transmembrane region" description="Helical" evidence="7">
    <location>
        <begin position="19"/>
        <end position="38"/>
    </location>
</feature>
<dbReference type="AlphaFoldDB" id="A0A3N4GXC7"/>
<feature type="transmembrane region" description="Helical" evidence="7">
    <location>
        <begin position="204"/>
        <end position="224"/>
    </location>
</feature>
<dbReference type="GO" id="GO:0042158">
    <property type="term" value="P:lipoprotein biosynthetic process"/>
    <property type="evidence" value="ECO:0007669"/>
    <property type="project" value="UniProtKB-UniRule"/>
</dbReference>